<dbReference type="Proteomes" id="UP000050795">
    <property type="component" value="Unassembled WGS sequence"/>
</dbReference>
<dbReference type="InterPro" id="IPR001478">
    <property type="entry name" value="PDZ"/>
</dbReference>
<dbReference type="PROSITE" id="PS50106">
    <property type="entry name" value="PDZ"/>
    <property type="match status" value="3"/>
</dbReference>
<feature type="domain" description="PDZ" evidence="2">
    <location>
        <begin position="271"/>
        <end position="341"/>
    </location>
</feature>
<dbReference type="Pfam" id="PF00595">
    <property type="entry name" value="PDZ"/>
    <property type="match status" value="1"/>
</dbReference>
<sequence length="898" mass="101394">MDFEKVNLSVLKLNKESRKSGNIYLQRLTHSVYSILQSELLTKCYDLINVLQCPSVLDDLDYLIPRANINEVQTGLPPFSMERLKKKIINLHLPQGTRVFTVQLPESQPKFEYRRSGVVLRQAVIKGEVESLFVSGVEHDSPASKVMDLHMGDCIYAISGYPLDWHTLEQLRHKLIELDGLSPNSNIYELATYLLNRPYQNSKISRKNHDSNNTGIFKVTTDIKNSEVFEPPMLILFRYPKTSFLWKDQIENDELMKPMNTVKQDRVNCYETVLENNPEDTGLGLQIGCDEDDKGIYIVSIFKNSQAEKDGVLKEGDHIIEVNYQNIEGLEAKQALKKVKSVCRNAKFVHIKCSRNLRADDCKSAVTDDCKEIKSEDAVVINNEDRGVSCHESCNQKDNNHQTANTTTGSISQTESDGKDNENRYPNIKDNNGDNDDESILGKWSDMFDPDVNILLVHYTMENSDCGLGIGIESIVQDEELIDGNQYHHYIVEINSEGPIGRDGTLSVGDEILEVNKIVCLNKDHLELARIFHTTPTKGFLVCARFPNETYSGDIKTESGSDEMIVTNAIPFNHSLSDGEVPSVDFEEQIFDKHSSNGLYSESKENSMHEIINVNETDQNYSSDIDDSQQPIRLLTITSTGLNTSSLKTAFQVEQIKLDDDDDDKIPESPIVESAVNETNSEEQISTECVTTNSFPRLPMAEKVANFTRKKSNKKFTSRHSCEIPQSTKDHSDNGIQLNDIINQDEIVSVKVMKKAGEILGLELEMENGDERGIPLAYITPGSPVDRLKCHNKNKSTEYLGTDSYYSNQSEASSDDIQYTRVPIPGDHILSVSDYSFQHISAFTALRLLRKLISYSGFIKINFIPQEVSGCIQEARYSRHSNLFQSEVKLNTFENYTP</sequence>
<evidence type="ECO:0000313" key="3">
    <source>
        <dbReference type="Proteomes" id="UP000050795"/>
    </source>
</evidence>
<feature type="compositionally biased region" description="Polar residues" evidence="1">
    <location>
        <begin position="401"/>
        <end position="415"/>
    </location>
</feature>
<dbReference type="PANTHER" id="PTHR19964">
    <property type="entry name" value="MULTIPLE PDZ DOMAIN PROTEIN"/>
    <property type="match status" value="1"/>
</dbReference>
<accession>A0AA85JFN6</accession>
<feature type="region of interest" description="Disordered" evidence="1">
    <location>
        <begin position="390"/>
        <end position="436"/>
    </location>
</feature>
<feature type="domain" description="PDZ" evidence="2">
    <location>
        <begin position="101"/>
        <end position="173"/>
    </location>
</feature>
<evidence type="ECO:0000313" key="4">
    <source>
        <dbReference type="WBParaSite" id="TREG1_18010.1"/>
    </source>
</evidence>
<keyword evidence="3" id="KW-1185">Reference proteome</keyword>
<reference evidence="3" key="1">
    <citation type="submission" date="2022-06" db="EMBL/GenBank/DDBJ databases">
        <authorList>
            <person name="Berger JAMES D."/>
            <person name="Berger JAMES D."/>
        </authorList>
    </citation>
    <scope>NUCLEOTIDE SEQUENCE [LARGE SCALE GENOMIC DNA]</scope>
</reference>
<dbReference type="AlphaFoldDB" id="A0AA85JFN6"/>
<name>A0AA85JFN6_TRIRE</name>
<organism evidence="3 4">
    <name type="scientific">Trichobilharzia regenti</name>
    <name type="common">Nasal bird schistosome</name>
    <dbReference type="NCBI Taxonomy" id="157069"/>
    <lineage>
        <taxon>Eukaryota</taxon>
        <taxon>Metazoa</taxon>
        <taxon>Spiralia</taxon>
        <taxon>Lophotrochozoa</taxon>
        <taxon>Platyhelminthes</taxon>
        <taxon>Trematoda</taxon>
        <taxon>Digenea</taxon>
        <taxon>Strigeidida</taxon>
        <taxon>Schistosomatoidea</taxon>
        <taxon>Schistosomatidae</taxon>
        <taxon>Trichobilharzia</taxon>
    </lineage>
</organism>
<dbReference type="Gene3D" id="2.30.42.10">
    <property type="match status" value="3"/>
</dbReference>
<dbReference type="SMART" id="SM00228">
    <property type="entry name" value="PDZ"/>
    <property type="match status" value="3"/>
</dbReference>
<dbReference type="SUPFAM" id="SSF50156">
    <property type="entry name" value="PDZ domain-like"/>
    <property type="match status" value="3"/>
</dbReference>
<evidence type="ECO:0000256" key="1">
    <source>
        <dbReference type="SAM" id="MobiDB-lite"/>
    </source>
</evidence>
<evidence type="ECO:0000259" key="2">
    <source>
        <dbReference type="PROSITE" id="PS50106"/>
    </source>
</evidence>
<dbReference type="WBParaSite" id="TREG1_18010.1">
    <property type="protein sequence ID" value="TREG1_18010.1"/>
    <property type="gene ID" value="TREG1_18010"/>
</dbReference>
<dbReference type="PANTHER" id="PTHR19964:SF92">
    <property type="entry name" value="PATJ HOMOLOG"/>
    <property type="match status" value="1"/>
</dbReference>
<feature type="compositionally biased region" description="Basic and acidic residues" evidence="1">
    <location>
        <begin position="390"/>
        <end position="400"/>
    </location>
</feature>
<dbReference type="CDD" id="cd00136">
    <property type="entry name" value="PDZ_canonical"/>
    <property type="match status" value="1"/>
</dbReference>
<proteinExistence type="predicted"/>
<dbReference type="InterPro" id="IPR051342">
    <property type="entry name" value="PDZ_scaffold"/>
</dbReference>
<reference evidence="4" key="2">
    <citation type="submission" date="2023-11" db="UniProtKB">
        <authorList>
            <consortium name="WormBaseParasite"/>
        </authorList>
    </citation>
    <scope>IDENTIFICATION</scope>
</reference>
<feature type="domain" description="PDZ" evidence="2">
    <location>
        <begin position="456"/>
        <end position="547"/>
    </location>
</feature>
<protein>
    <recommendedName>
        <fullName evidence="2">PDZ domain-containing protein</fullName>
    </recommendedName>
</protein>
<dbReference type="InterPro" id="IPR036034">
    <property type="entry name" value="PDZ_sf"/>
</dbReference>